<keyword evidence="11" id="KW-0645">Protease</keyword>
<sequence length="414" mass="46158">MMKKKVISLALTFSLLFSSTALAAPAPELIGTSAIAVDLNTKEIIYAKNIDEKRQPASITKLMTALLLAENKKPEDNLTYPQGAKTQPDYSYGLNVHPVQAGETFSGANAMDILLLYSGNDIAYMIAENLGGNVENFSKLMNEKAKALNMTNTNFVTPNGLDDNTNDHYTSAYDLTLLGEAVYNNPWVKATIAKKTSEVKSSNGPIAVIENRNKLLGINGNIGGKTGYTTKSGRCLFTIYERNGRTIATVVLNSEYNFPADTKVFEDMEKLVEYSFTADKQVYLEKGKELQSITLKYKSIPFIGPTRTIKVPVTLHKDINLYDTGLTPELNYNIDDVSPWKLSADKPVGKVDVKIRNYSESYELFPNISKMQIIKDNALYYILALLALIIIVSSIIIIRVKFKRKKRRKKSLFR</sequence>
<protein>
    <submittedName>
        <fullName evidence="11">D-alanyl-D-alanine carboxypeptidase</fullName>
        <ecNumber evidence="11">3.4.16.4</ecNumber>
    </submittedName>
</protein>
<evidence type="ECO:0000256" key="3">
    <source>
        <dbReference type="ARBA" id="ARBA00022801"/>
    </source>
</evidence>
<keyword evidence="11" id="KW-0121">Carboxypeptidase</keyword>
<evidence type="ECO:0000313" key="11">
    <source>
        <dbReference type="EMBL" id="MBP2020732.1"/>
    </source>
</evidence>
<name>A0ABS4JYW1_9CLOT</name>
<dbReference type="PANTHER" id="PTHR21581:SF26">
    <property type="entry name" value="D-ALANYL-D-ALANINE ENDOPEPTIDASE"/>
    <property type="match status" value="1"/>
</dbReference>
<keyword evidence="3 11" id="KW-0378">Hydrolase</keyword>
<accession>A0ABS4JYW1</accession>
<evidence type="ECO:0000256" key="4">
    <source>
        <dbReference type="ARBA" id="ARBA00022960"/>
    </source>
</evidence>
<reference evidence="11 12" key="1">
    <citation type="submission" date="2021-03" db="EMBL/GenBank/DDBJ databases">
        <title>Genomic Encyclopedia of Type Strains, Phase IV (KMG-IV): sequencing the most valuable type-strain genomes for metagenomic binning, comparative biology and taxonomic classification.</title>
        <authorList>
            <person name="Goeker M."/>
        </authorList>
    </citation>
    <scope>NUCLEOTIDE SEQUENCE [LARGE SCALE GENOMIC DNA]</scope>
    <source>
        <strain evidence="11 12">DSM 28650</strain>
    </source>
</reference>
<keyword evidence="12" id="KW-1185">Reference proteome</keyword>
<keyword evidence="4" id="KW-0133">Cell shape</keyword>
<keyword evidence="6" id="KW-0961">Cell wall biogenesis/degradation</keyword>
<feature type="chain" id="PRO_5046188965" evidence="9">
    <location>
        <begin position="24"/>
        <end position="414"/>
    </location>
</feature>
<dbReference type="EC" id="3.4.16.4" evidence="11"/>
<evidence type="ECO:0000256" key="5">
    <source>
        <dbReference type="ARBA" id="ARBA00022984"/>
    </source>
</evidence>
<dbReference type="InterPro" id="IPR012338">
    <property type="entry name" value="Beta-lactam/transpept-like"/>
</dbReference>
<evidence type="ECO:0000256" key="7">
    <source>
        <dbReference type="RuleBase" id="RU004016"/>
    </source>
</evidence>
<feature type="transmembrane region" description="Helical" evidence="8">
    <location>
        <begin position="378"/>
        <end position="400"/>
    </location>
</feature>
<evidence type="ECO:0000256" key="9">
    <source>
        <dbReference type="SAM" id="SignalP"/>
    </source>
</evidence>
<comment type="caution">
    <text evidence="11">The sequence shown here is derived from an EMBL/GenBank/DDBJ whole genome shotgun (WGS) entry which is preliminary data.</text>
</comment>
<keyword evidence="8" id="KW-1133">Transmembrane helix</keyword>
<proteinExistence type="inferred from homology"/>
<keyword evidence="5" id="KW-0573">Peptidoglycan synthesis</keyword>
<dbReference type="Gene3D" id="3.40.710.10">
    <property type="entry name" value="DD-peptidase/beta-lactamase superfamily"/>
    <property type="match status" value="1"/>
</dbReference>
<dbReference type="GO" id="GO:0009002">
    <property type="term" value="F:serine-type D-Ala-D-Ala carboxypeptidase activity"/>
    <property type="evidence" value="ECO:0007669"/>
    <property type="project" value="UniProtKB-EC"/>
</dbReference>
<evidence type="ECO:0000259" key="10">
    <source>
        <dbReference type="Pfam" id="PF00768"/>
    </source>
</evidence>
<evidence type="ECO:0000256" key="6">
    <source>
        <dbReference type="ARBA" id="ARBA00023316"/>
    </source>
</evidence>
<dbReference type="EMBL" id="JAGGLL010000003">
    <property type="protein sequence ID" value="MBP2020732.1"/>
    <property type="molecule type" value="Genomic_DNA"/>
</dbReference>
<evidence type="ECO:0000256" key="1">
    <source>
        <dbReference type="ARBA" id="ARBA00007164"/>
    </source>
</evidence>
<gene>
    <name evidence="11" type="ORF">J2Z44_000516</name>
</gene>
<dbReference type="PANTHER" id="PTHR21581">
    <property type="entry name" value="D-ALANYL-D-ALANINE CARBOXYPEPTIDASE"/>
    <property type="match status" value="1"/>
</dbReference>
<feature type="signal peptide" evidence="9">
    <location>
        <begin position="1"/>
        <end position="23"/>
    </location>
</feature>
<dbReference type="PRINTS" id="PR00725">
    <property type="entry name" value="DADACBPTASE1"/>
</dbReference>
<dbReference type="SUPFAM" id="SSF56601">
    <property type="entry name" value="beta-lactamase/transpeptidase-like"/>
    <property type="match status" value="1"/>
</dbReference>
<keyword evidence="8" id="KW-0472">Membrane</keyword>
<dbReference type="InterPro" id="IPR018044">
    <property type="entry name" value="Peptidase_S11"/>
</dbReference>
<dbReference type="InterPro" id="IPR001967">
    <property type="entry name" value="Peptidase_S11_N"/>
</dbReference>
<organism evidence="11 12">
    <name type="scientific">Clostridium punense</name>
    <dbReference type="NCBI Taxonomy" id="1054297"/>
    <lineage>
        <taxon>Bacteria</taxon>
        <taxon>Bacillati</taxon>
        <taxon>Bacillota</taxon>
        <taxon>Clostridia</taxon>
        <taxon>Eubacteriales</taxon>
        <taxon>Clostridiaceae</taxon>
        <taxon>Clostridium</taxon>
    </lineage>
</organism>
<evidence type="ECO:0000313" key="12">
    <source>
        <dbReference type="Proteomes" id="UP001519308"/>
    </source>
</evidence>
<evidence type="ECO:0000256" key="8">
    <source>
        <dbReference type="SAM" id="Phobius"/>
    </source>
</evidence>
<feature type="domain" description="Peptidase S11 D-alanyl-D-alanine carboxypeptidase A N-terminal" evidence="10">
    <location>
        <begin position="24"/>
        <end position="254"/>
    </location>
</feature>
<comment type="similarity">
    <text evidence="1 7">Belongs to the peptidase S11 family.</text>
</comment>
<keyword evidence="2 9" id="KW-0732">Signal</keyword>
<dbReference type="Proteomes" id="UP001519308">
    <property type="component" value="Unassembled WGS sequence"/>
</dbReference>
<evidence type="ECO:0000256" key="2">
    <source>
        <dbReference type="ARBA" id="ARBA00022729"/>
    </source>
</evidence>
<dbReference type="Pfam" id="PF00768">
    <property type="entry name" value="Peptidase_S11"/>
    <property type="match status" value="1"/>
</dbReference>
<keyword evidence="8" id="KW-0812">Transmembrane</keyword>